<evidence type="ECO:0000256" key="1">
    <source>
        <dbReference type="SAM" id="Phobius"/>
    </source>
</evidence>
<evidence type="ECO:0000313" key="2">
    <source>
        <dbReference type="EMBL" id="QIB38134.1"/>
    </source>
</evidence>
<organism evidence="2 3">
    <name type="scientific">Rhizobium oryzihabitans</name>
    <dbReference type="NCBI Taxonomy" id="2267833"/>
    <lineage>
        <taxon>Bacteria</taxon>
        <taxon>Pseudomonadati</taxon>
        <taxon>Pseudomonadota</taxon>
        <taxon>Alphaproteobacteria</taxon>
        <taxon>Hyphomicrobiales</taxon>
        <taxon>Rhizobiaceae</taxon>
        <taxon>Rhizobium/Agrobacterium group</taxon>
        <taxon>Rhizobium</taxon>
    </lineage>
</organism>
<gene>
    <name evidence="2" type="ORF">G3A56_09140</name>
</gene>
<keyword evidence="1" id="KW-0812">Transmembrane</keyword>
<feature type="transmembrane region" description="Helical" evidence="1">
    <location>
        <begin position="80"/>
        <end position="97"/>
    </location>
</feature>
<feature type="transmembrane region" description="Helical" evidence="1">
    <location>
        <begin position="26"/>
        <end position="46"/>
    </location>
</feature>
<keyword evidence="3" id="KW-1185">Reference proteome</keyword>
<proteinExistence type="predicted"/>
<name>A0A7L5BGU1_9HYPH</name>
<sequence>MEPDDFDLLLQRQHERLCSLERAKNAATNGRLFAGMVFLLILAVAATGSHPVLWLAVLPLASIGAAYLADVIGPRWERPLSIVALAFAVFSLLVFLYL</sequence>
<protein>
    <submittedName>
        <fullName evidence="2">Uncharacterized protein</fullName>
    </submittedName>
</protein>
<keyword evidence="1" id="KW-1133">Transmembrane helix</keyword>
<accession>A0A7L5BGU1</accession>
<reference evidence="2 3" key="1">
    <citation type="submission" date="2020-02" db="EMBL/GenBank/DDBJ databases">
        <title>Plant-Promoting Endophytic Bacterium Rhizobium oryzihabitans sp. nov., Isolated from the Root of Rice.</title>
        <authorList>
            <person name="zhao J."/>
            <person name="Zhang G."/>
        </authorList>
    </citation>
    <scope>NUCLEOTIDE SEQUENCE [LARGE SCALE GENOMIC DNA]</scope>
    <source>
        <strain evidence="2 3">M15</strain>
    </source>
</reference>
<dbReference type="EMBL" id="CP048632">
    <property type="protein sequence ID" value="QIB38134.1"/>
    <property type="molecule type" value="Genomic_DNA"/>
</dbReference>
<dbReference type="AlphaFoldDB" id="A0A7L5BGU1"/>
<dbReference type="KEGG" id="roy:G3A56_09140"/>
<dbReference type="Proteomes" id="UP000464865">
    <property type="component" value="Chromosome M15-11"/>
</dbReference>
<keyword evidence="1" id="KW-0472">Membrane</keyword>
<dbReference type="RefSeq" id="WP_164056312.1">
    <property type="nucleotide sequence ID" value="NZ_CP048632.1"/>
</dbReference>
<evidence type="ECO:0000313" key="3">
    <source>
        <dbReference type="Proteomes" id="UP000464865"/>
    </source>
</evidence>